<comment type="caution">
    <text evidence="9">The sequence shown here is derived from an EMBL/GenBank/DDBJ whole genome shotgun (WGS) entry which is preliminary data.</text>
</comment>
<name>A0A7Z0GKQ4_9MICC</name>
<feature type="domain" description="Cardiolipin synthase N-terminal" evidence="8">
    <location>
        <begin position="15"/>
        <end position="59"/>
    </location>
</feature>
<protein>
    <recommendedName>
        <fullName evidence="8">Cardiolipin synthase N-terminal domain-containing protein</fullName>
    </recommendedName>
</protein>
<evidence type="ECO:0000256" key="7">
    <source>
        <dbReference type="SAM" id="Phobius"/>
    </source>
</evidence>
<feature type="region of interest" description="Disordered" evidence="6">
    <location>
        <begin position="62"/>
        <end position="172"/>
    </location>
</feature>
<evidence type="ECO:0000313" key="9">
    <source>
        <dbReference type="EMBL" id="NYJ77528.1"/>
    </source>
</evidence>
<evidence type="ECO:0000256" key="3">
    <source>
        <dbReference type="ARBA" id="ARBA00022692"/>
    </source>
</evidence>
<evidence type="ECO:0000256" key="4">
    <source>
        <dbReference type="ARBA" id="ARBA00022989"/>
    </source>
</evidence>
<feature type="transmembrane region" description="Helical" evidence="7">
    <location>
        <begin position="6"/>
        <end position="25"/>
    </location>
</feature>
<keyword evidence="4 7" id="KW-1133">Transmembrane helix</keyword>
<feature type="compositionally biased region" description="Basic and acidic residues" evidence="6">
    <location>
        <begin position="140"/>
        <end position="154"/>
    </location>
</feature>
<dbReference type="Pfam" id="PF13396">
    <property type="entry name" value="PLDc_N"/>
    <property type="match status" value="1"/>
</dbReference>
<dbReference type="RefSeq" id="WP_179541000.1">
    <property type="nucleotide sequence ID" value="NZ_BAAALL010000004.1"/>
</dbReference>
<gene>
    <name evidence="9" type="ORF">HNR09_000939</name>
</gene>
<evidence type="ECO:0000256" key="6">
    <source>
        <dbReference type="SAM" id="MobiDB-lite"/>
    </source>
</evidence>
<feature type="compositionally biased region" description="Basic and acidic residues" evidence="6">
    <location>
        <begin position="87"/>
        <end position="124"/>
    </location>
</feature>
<accession>A0A7Z0GKQ4</accession>
<comment type="subcellular location">
    <subcellularLocation>
        <location evidence="1">Cell membrane</location>
        <topology evidence="1">Multi-pass membrane protein</topology>
    </subcellularLocation>
</comment>
<dbReference type="GO" id="GO:0005886">
    <property type="term" value="C:plasma membrane"/>
    <property type="evidence" value="ECO:0007669"/>
    <property type="project" value="UniProtKB-SubCell"/>
</dbReference>
<organism evidence="9 10">
    <name type="scientific">Nesterenkonia xinjiangensis</name>
    <dbReference type="NCBI Taxonomy" id="225327"/>
    <lineage>
        <taxon>Bacteria</taxon>
        <taxon>Bacillati</taxon>
        <taxon>Actinomycetota</taxon>
        <taxon>Actinomycetes</taxon>
        <taxon>Micrococcales</taxon>
        <taxon>Micrococcaceae</taxon>
        <taxon>Nesterenkonia</taxon>
    </lineage>
</organism>
<evidence type="ECO:0000256" key="1">
    <source>
        <dbReference type="ARBA" id="ARBA00004651"/>
    </source>
</evidence>
<keyword evidence="5 7" id="KW-0472">Membrane</keyword>
<evidence type="ECO:0000313" key="10">
    <source>
        <dbReference type="Proteomes" id="UP000535437"/>
    </source>
</evidence>
<keyword evidence="2" id="KW-1003">Cell membrane</keyword>
<evidence type="ECO:0000259" key="8">
    <source>
        <dbReference type="Pfam" id="PF13396"/>
    </source>
</evidence>
<dbReference type="Proteomes" id="UP000535437">
    <property type="component" value="Unassembled WGS sequence"/>
</dbReference>
<evidence type="ECO:0000256" key="2">
    <source>
        <dbReference type="ARBA" id="ARBA00022475"/>
    </source>
</evidence>
<dbReference type="AlphaFoldDB" id="A0A7Z0GKQ4"/>
<feature type="compositionally biased region" description="Acidic residues" evidence="6">
    <location>
        <begin position="155"/>
        <end position="166"/>
    </location>
</feature>
<feature type="transmembrane region" description="Helical" evidence="7">
    <location>
        <begin position="37"/>
        <end position="57"/>
    </location>
</feature>
<reference evidence="9 10" key="1">
    <citation type="submission" date="2020-07" db="EMBL/GenBank/DDBJ databases">
        <title>Sequencing the genomes of 1000 actinobacteria strains.</title>
        <authorList>
            <person name="Klenk H.-P."/>
        </authorList>
    </citation>
    <scope>NUCLEOTIDE SEQUENCE [LARGE SCALE GENOMIC DNA]</scope>
    <source>
        <strain evidence="9 10">DSM 15475</strain>
    </source>
</reference>
<keyword evidence="10" id="KW-1185">Reference proteome</keyword>
<dbReference type="EMBL" id="JACCFY010000001">
    <property type="protein sequence ID" value="NYJ77528.1"/>
    <property type="molecule type" value="Genomic_DNA"/>
</dbReference>
<keyword evidence="3 7" id="KW-0812">Transmembrane</keyword>
<dbReference type="InterPro" id="IPR027379">
    <property type="entry name" value="CLS_N"/>
</dbReference>
<evidence type="ECO:0000256" key="5">
    <source>
        <dbReference type="ARBA" id="ARBA00023136"/>
    </source>
</evidence>
<proteinExistence type="predicted"/>
<sequence length="172" mass="18857">MLKVIVPLGIVGVGLMIYSLIECIQTPRHRVRVLGKSAWLAVIVFVPFLGAGLWLGLGRPRAGTPGAAPKRTSAPDDDPNFLQNLEIQRRQKQREEELRRKEAELRAKQKDQIQKGQQQEKPDDAPQPETGTTDQAAGAAEEHPGNGRPAKDPEDATGEAAEDTDVEDPRNN</sequence>